<gene>
    <name evidence="3" type="ORF">QJU97_08230</name>
</gene>
<name>A0AAJ6P333_9PAST</name>
<evidence type="ECO:0000259" key="1">
    <source>
        <dbReference type="Pfam" id="PF04233"/>
    </source>
</evidence>
<dbReference type="EMBL" id="JASAYT010000026">
    <property type="protein sequence ID" value="MDP8175442.1"/>
    <property type="molecule type" value="Genomic_DNA"/>
</dbReference>
<dbReference type="InterPro" id="IPR041301">
    <property type="entry name" value="PBECR3"/>
</dbReference>
<dbReference type="InterPro" id="IPR006528">
    <property type="entry name" value="Phage_head_morphogenesis_dom"/>
</dbReference>
<evidence type="ECO:0000313" key="4">
    <source>
        <dbReference type="Proteomes" id="UP001231736"/>
    </source>
</evidence>
<proteinExistence type="predicted"/>
<dbReference type="NCBIfam" id="TIGR01641">
    <property type="entry name" value="phageSPP1_gp7"/>
    <property type="match status" value="1"/>
</dbReference>
<dbReference type="Pfam" id="PF18812">
    <property type="entry name" value="PBECR3"/>
    <property type="match status" value="1"/>
</dbReference>
<feature type="domain" description="Phage-Barnase-EndoU-ColicinE5/D-RelE like nuclease 3" evidence="2">
    <location>
        <begin position="324"/>
        <end position="430"/>
    </location>
</feature>
<organism evidence="3 4">
    <name type="scientific">Phocoenobacter skyensis</name>
    <dbReference type="NCBI Taxonomy" id="97481"/>
    <lineage>
        <taxon>Bacteria</taxon>
        <taxon>Pseudomonadati</taxon>
        <taxon>Pseudomonadota</taxon>
        <taxon>Gammaproteobacteria</taxon>
        <taxon>Pasteurellales</taxon>
        <taxon>Pasteurellaceae</taxon>
        <taxon>Phocoenobacter</taxon>
    </lineage>
</organism>
<dbReference type="RefSeq" id="WP_306376349.1">
    <property type="nucleotide sequence ID" value="NZ_JASAYT010000026.1"/>
</dbReference>
<feature type="domain" description="Phage head morphogenesis" evidence="1">
    <location>
        <begin position="56"/>
        <end position="194"/>
    </location>
</feature>
<evidence type="ECO:0000259" key="2">
    <source>
        <dbReference type="Pfam" id="PF18812"/>
    </source>
</evidence>
<sequence>MTTANFALDLEPKEAIAFLKQKRAFLDQFDEKELMSSARANAYRIANISSLEITKDIYDSLAKAKQNGLSFNSWKKQMMNEFERKGWITQIVEKKGKKTRKKLLLADPKTGEIFGTPRRLSLIYRVNMQEAMSASRYQKYMQSIDKRPFWQYSAILDYRTRASHAQVHGVVYRYDDPFWATFYPPNGFNCRCTVKALGERDLKRNDLTVSKSDGKLVEVERSRTARYRDIDKTIGYKLYDGTTMVTDRGFDYNAGRTVYKPNLDNYPEKLAHQFAKVEMKGGEFKWAFNQVESQFKTLKDKLGVTKLNAKEMVTVRENLSRNFKFAGGVLNAENKVLIGSETATVWLSDDTLIKQMNSREGQAFNIDTYSYLPDLINTPEHIFKFSENGREKLYFFRNINESWYLVVMKYLKQSNEMFAESFRKTNIKELDAFKKRYEVLK</sequence>
<comment type="caution">
    <text evidence="3">The sequence shown here is derived from an EMBL/GenBank/DDBJ whole genome shotgun (WGS) entry which is preliminary data.</text>
</comment>
<dbReference type="Proteomes" id="UP001231736">
    <property type="component" value="Unassembled WGS sequence"/>
</dbReference>
<protein>
    <submittedName>
        <fullName evidence="3">Phage minor head protein</fullName>
    </submittedName>
</protein>
<dbReference type="Pfam" id="PF04233">
    <property type="entry name" value="Phage_Mu_F"/>
    <property type="match status" value="1"/>
</dbReference>
<accession>A0AAJ6P333</accession>
<evidence type="ECO:0000313" key="3">
    <source>
        <dbReference type="EMBL" id="MDP8175442.1"/>
    </source>
</evidence>
<reference evidence="3" key="1">
    <citation type="journal article" date="2023" name="Front. Microbiol.">
        <title>Phylogeography and host specificity of Pasteurellaceae pathogenic to sea-farmed fish in the north-east Atlantic.</title>
        <authorList>
            <person name="Gulla S."/>
            <person name="Colquhoun D.J."/>
            <person name="Olsen A.B."/>
            <person name="Spilsberg B."/>
            <person name="Lagesen K."/>
            <person name="Aakesson C.P."/>
            <person name="Strom S."/>
            <person name="Manji F."/>
            <person name="Birkbeck T.H."/>
            <person name="Nilsen H.K."/>
        </authorList>
    </citation>
    <scope>NUCLEOTIDE SEQUENCE</scope>
    <source>
        <strain evidence="3">98B1</strain>
    </source>
</reference>
<dbReference type="AlphaFoldDB" id="A0AAJ6P333"/>